<gene>
    <name evidence="1" type="ORF">J7I43_11695</name>
</gene>
<dbReference type="RefSeq" id="WP_209145858.1">
    <property type="nucleotide sequence ID" value="NZ_JAGHKP010000002.1"/>
</dbReference>
<dbReference type="Proteomes" id="UP000679126">
    <property type="component" value="Unassembled WGS sequence"/>
</dbReference>
<name>A0ABS3YDX7_9BACT</name>
<protein>
    <submittedName>
        <fullName evidence="1">Uncharacterized protein</fullName>
    </submittedName>
</protein>
<reference evidence="2" key="1">
    <citation type="submission" date="2021-03" db="EMBL/GenBank/DDBJ databases">
        <title>Assistant Professor.</title>
        <authorList>
            <person name="Huq M.A."/>
        </authorList>
    </citation>
    <scope>NUCLEOTIDE SEQUENCE [LARGE SCALE GENOMIC DNA]</scope>
    <source>
        <strain evidence="2">MAH-28</strain>
    </source>
</reference>
<evidence type="ECO:0000313" key="2">
    <source>
        <dbReference type="Proteomes" id="UP000679126"/>
    </source>
</evidence>
<evidence type="ECO:0000313" key="1">
    <source>
        <dbReference type="EMBL" id="MBO9152880.1"/>
    </source>
</evidence>
<proteinExistence type="predicted"/>
<comment type="caution">
    <text evidence="1">The sequence shown here is derived from an EMBL/GenBank/DDBJ whole genome shotgun (WGS) entry which is preliminary data.</text>
</comment>
<keyword evidence="2" id="KW-1185">Reference proteome</keyword>
<accession>A0ABS3YDX7</accession>
<sequence>MIYFSGPCKNEAGYKSLTGQSCEDAISLTGAYDFYSYAELCASSEKCVLIAADDFPRVTITIDYDNMRLQRTINYSAKTIRNDDFILTQHKTGKGTCIFVNQVLTADRQGFTLLSVSATGGTEALTFFNGHITWAKVGYFLVGHSLEKYRNRLAELGVEYMPIHLFIKAKNIPCKGGGEIACGYTYWTTPGNGFSWLGEFNTRKGSDNRKILFEYVKPKIEELEKKLEDRRRDFERAKGPEKEKMEKELKDRETSIRYLAANVDLLY</sequence>
<organism evidence="1 2">
    <name type="scientific">Chitinophaga chungangae</name>
    <dbReference type="NCBI Taxonomy" id="2821488"/>
    <lineage>
        <taxon>Bacteria</taxon>
        <taxon>Pseudomonadati</taxon>
        <taxon>Bacteroidota</taxon>
        <taxon>Chitinophagia</taxon>
        <taxon>Chitinophagales</taxon>
        <taxon>Chitinophagaceae</taxon>
        <taxon>Chitinophaga</taxon>
    </lineage>
</organism>
<dbReference type="EMBL" id="JAGHKP010000002">
    <property type="protein sequence ID" value="MBO9152880.1"/>
    <property type="molecule type" value="Genomic_DNA"/>
</dbReference>